<organism evidence="1 2">
    <name type="scientific">Irpex rosettiformis</name>
    <dbReference type="NCBI Taxonomy" id="378272"/>
    <lineage>
        <taxon>Eukaryota</taxon>
        <taxon>Fungi</taxon>
        <taxon>Dikarya</taxon>
        <taxon>Basidiomycota</taxon>
        <taxon>Agaricomycotina</taxon>
        <taxon>Agaricomycetes</taxon>
        <taxon>Polyporales</taxon>
        <taxon>Irpicaceae</taxon>
        <taxon>Irpex</taxon>
    </lineage>
</organism>
<keyword evidence="2" id="KW-1185">Reference proteome</keyword>
<reference evidence="1" key="1">
    <citation type="journal article" date="2021" name="Environ. Microbiol.">
        <title>Gene family expansions and transcriptome signatures uncover fungal adaptations to wood decay.</title>
        <authorList>
            <person name="Hage H."/>
            <person name="Miyauchi S."/>
            <person name="Viragh M."/>
            <person name="Drula E."/>
            <person name="Min B."/>
            <person name="Chaduli D."/>
            <person name="Navarro D."/>
            <person name="Favel A."/>
            <person name="Norest M."/>
            <person name="Lesage-Meessen L."/>
            <person name="Balint B."/>
            <person name="Merenyi Z."/>
            <person name="de Eugenio L."/>
            <person name="Morin E."/>
            <person name="Martinez A.T."/>
            <person name="Baldrian P."/>
            <person name="Stursova M."/>
            <person name="Martinez M.J."/>
            <person name="Novotny C."/>
            <person name="Magnuson J.K."/>
            <person name="Spatafora J.W."/>
            <person name="Maurice S."/>
            <person name="Pangilinan J."/>
            <person name="Andreopoulos W."/>
            <person name="LaButti K."/>
            <person name="Hundley H."/>
            <person name="Na H."/>
            <person name="Kuo A."/>
            <person name="Barry K."/>
            <person name="Lipzen A."/>
            <person name="Henrissat B."/>
            <person name="Riley R."/>
            <person name="Ahrendt S."/>
            <person name="Nagy L.G."/>
            <person name="Grigoriev I.V."/>
            <person name="Martin F."/>
            <person name="Rosso M.N."/>
        </authorList>
    </citation>
    <scope>NUCLEOTIDE SEQUENCE</scope>
    <source>
        <strain evidence="1">CBS 384.51</strain>
    </source>
</reference>
<protein>
    <submittedName>
        <fullName evidence="1">Uncharacterized protein</fullName>
    </submittedName>
</protein>
<evidence type="ECO:0000313" key="1">
    <source>
        <dbReference type="EMBL" id="KAI0088925.1"/>
    </source>
</evidence>
<name>A0ACB8U3W0_9APHY</name>
<evidence type="ECO:0000313" key="2">
    <source>
        <dbReference type="Proteomes" id="UP001055072"/>
    </source>
</evidence>
<comment type="caution">
    <text evidence="1">The sequence shown here is derived from an EMBL/GenBank/DDBJ whole genome shotgun (WGS) entry which is preliminary data.</text>
</comment>
<dbReference type="EMBL" id="MU274912">
    <property type="protein sequence ID" value="KAI0088925.1"/>
    <property type="molecule type" value="Genomic_DNA"/>
</dbReference>
<accession>A0ACB8U3W0</accession>
<gene>
    <name evidence="1" type="ORF">BDY19DRAFT_1041748</name>
</gene>
<proteinExistence type="predicted"/>
<dbReference type="Proteomes" id="UP001055072">
    <property type="component" value="Unassembled WGS sequence"/>
</dbReference>
<sequence length="618" mass="69077">MSSRSRPKPSKSTGSAVQVRGKPPVPASSSRVLRRALHRVDTNLNSYDRTDPFTALNTLLKLFSSLATRIGGCQFKLTPEEHKLSMHLLSIVEPFVGLSQERRSLTRQPTELLDAIVLQIDSKRDLLSLALSCKHMHSIVFPRHYDYRVIKAKVSSLRLWNYLIVNRSLARNVRVLEILDERDTGPELLPTDILGTDTDLESTDDELGLHAKQERFLSSALSRMTMLQAFMWSCNHSPISIDNVWPSLLKCHSLGQIVINDNLIFNGGSDDNADVPTTKKRQIVLPHLRSAAFTSTKHLYGSTRHPSLNRVSNMLNNCPNLEDLAVGYTQRRGNDYNSPIADDLLLCGRWPHLRSLTLTNLWCSPHTGFDVTATFLSSHAYIQVLHIDLSTSSGPNAAQLVLPVDSLPRLRELKSSREFANAVLQCPCTAENGRPLEIIKGVRLTGLGSDDRFLHNLKVYGSSSVRRLELLGWHDMEDLKRLAECAPKLNWLDLGKRFIGPNGNAIVNACAEGPSSSRLAPVPHANVAEWATLLSSLGDLTTFHGVKLFYEVTAADPNGSISASERSRQRKNEEIASVLAWKCPKLRRLDHWEENPGKVIVLIRDGEKVRYETRRVKA</sequence>